<proteinExistence type="predicted"/>
<gene>
    <name evidence="1" type="ORF">EH165_02495</name>
</gene>
<dbReference type="GO" id="GO:0016740">
    <property type="term" value="F:transferase activity"/>
    <property type="evidence" value="ECO:0007669"/>
    <property type="project" value="UniProtKB-KW"/>
</dbReference>
<dbReference type="Gene3D" id="3.10.450.620">
    <property type="entry name" value="JHP933, nucleotidyltransferase-like core domain"/>
    <property type="match status" value="1"/>
</dbReference>
<keyword evidence="1" id="KW-0808">Transferase</keyword>
<dbReference type="OrthoDB" id="9780929at2"/>
<dbReference type="EMBL" id="CP034170">
    <property type="protein sequence ID" value="AZI57193.1"/>
    <property type="molecule type" value="Genomic_DNA"/>
</dbReference>
<name>A0A3G8ZIN6_9ACTN</name>
<reference evidence="1 2" key="2">
    <citation type="submission" date="2018-12" db="EMBL/GenBank/DDBJ databases">
        <title>Nakamurella antarcticus sp. nov., isolated from Antarctica South Shetland Islands soil.</title>
        <authorList>
            <person name="Peng F."/>
        </authorList>
    </citation>
    <scope>NUCLEOTIDE SEQUENCE [LARGE SCALE GENOMIC DNA]</scope>
    <source>
        <strain evidence="1 2">S14-144</strain>
    </source>
</reference>
<evidence type="ECO:0000313" key="1">
    <source>
        <dbReference type="EMBL" id="AZI57193.1"/>
    </source>
</evidence>
<accession>A0A3G8ZIN6</accession>
<evidence type="ECO:0000313" key="2">
    <source>
        <dbReference type="Proteomes" id="UP000268084"/>
    </source>
</evidence>
<protein>
    <submittedName>
        <fullName evidence="1">Nucleotidyl transferase AbiEii/AbiGii toxin family protein</fullName>
    </submittedName>
</protein>
<reference evidence="1 2" key="1">
    <citation type="submission" date="2018-11" db="EMBL/GenBank/DDBJ databases">
        <authorList>
            <person name="Da X."/>
        </authorList>
    </citation>
    <scope>NUCLEOTIDE SEQUENCE [LARGE SCALE GENOMIC DNA]</scope>
    <source>
        <strain evidence="1 2">S14-144</strain>
    </source>
</reference>
<dbReference type="Proteomes" id="UP000268084">
    <property type="component" value="Chromosome"/>
</dbReference>
<dbReference type="RefSeq" id="WP_124797878.1">
    <property type="nucleotide sequence ID" value="NZ_CP034170.1"/>
</dbReference>
<organism evidence="1 2">
    <name type="scientific">Nakamurella antarctica</name>
    <dbReference type="NCBI Taxonomy" id="1902245"/>
    <lineage>
        <taxon>Bacteria</taxon>
        <taxon>Bacillati</taxon>
        <taxon>Actinomycetota</taxon>
        <taxon>Actinomycetes</taxon>
        <taxon>Nakamurellales</taxon>
        <taxon>Nakamurellaceae</taxon>
        <taxon>Nakamurella</taxon>
    </lineage>
</organism>
<keyword evidence="2" id="KW-1185">Reference proteome</keyword>
<dbReference type="KEGG" id="nak:EH165_02495"/>
<dbReference type="InterPro" id="IPR014942">
    <property type="entry name" value="AbiEii"/>
</dbReference>
<dbReference type="AlphaFoldDB" id="A0A3G8ZIN6"/>
<sequence length="332" mass="36246">MIRRPSLVRSGKPLGELVAAAARHLSIPAAYVEKDFWAMEVLRSVSTPRTVTLNDKVTPVQIIFKGGTSLSRAFKITERFSEDIDIIAVFDPSVGAGTRNTALKGICNDAQAHLGLPESKRILVESTTGFKRNVRFSYPRTSQSAGETESVLLEMGTRGGPTPSEMRMVQSLLAEYAIGIAGESSDAWDEFVPFEVTVLAPERTLLEKMSRLHAGAVQFLKNGDDEILRGSGRHLYDVCLVLQHERTLSSLRTLGEAGVSDLCADIDSRSEKAGWPYEPRPAAGFGSSPLLIDPSCAQPLRIGYETARALIHGRRPSFEECLDTISRNSSLL</sequence>
<dbReference type="Pfam" id="PF08843">
    <property type="entry name" value="AbiEii"/>
    <property type="match status" value="1"/>
</dbReference>